<dbReference type="InterPro" id="IPR016177">
    <property type="entry name" value="DNA-bd_dom_sf"/>
</dbReference>
<evidence type="ECO:0000259" key="7">
    <source>
        <dbReference type="PROSITE" id="PS51032"/>
    </source>
</evidence>
<dbReference type="AlphaFoldDB" id="A0A5A8CTM6"/>
<dbReference type="SUPFAM" id="SSF54171">
    <property type="entry name" value="DNA-binding domain"/>
    <property type="match status" value="1"/>
</dbReference>
<dbReference type="CDD" id="cd00018">
    <property type="entry name" value="AP2"/>
    <property type="match status" value="1"/>
</dbReference>
<keyword evidence="2" id="KW-0805">Transcription regulation</keyword>
<protein>
    <recommendedName>
        <fullName evidence="7">AP2/ERF domain-containing protein</fullName>
    </recommendedName>
</protein>
<dbReference type="InterPro" id="IPR036955">
    <property type="entry name" value="AP2/ERF_dom_sf"/>
</dbReference>
<feature type="compositionally biased region" description="Polar residues" evidence="6">
    <location>
        <begin position="512"/>
        <end position="523"/>
    </location>
</feature>
<dbReference type="PANTHER" id="PTHR37935:SF1">
    <property type="entry name" value="CHROMOSOME UNDETERMINED SCAFFOLD_14, WHOLE GENOME SHOTGUN SEQUENCE"/>
    <property type="match status" value="1"/>
</dbReference>
<dbReference type="GO" id="GO:0003677">
    <property type="term" value="F:DNA binding"/>
    <property type="evidence" value="ECO:0007669"/>
    <property type="project" value="UniProtKB-KW"/>
</dbReference>
<keyword evidence="3" id="KW-0238">DNA-binding</keyword>
<dbReference type="GO" id="GO:0003700">
    <property type="term" value="F:DNA-binding transcription factor activity"/>
    <property type="evidence" value="ECO:0007669"/>
    <property type="project" value="InterPro"/>
</dbReference>
<feature type="compositionally biased region" description="Acidic residues" evidence="6">
    <location>
        <begin position="494"/>
        <end position="507"/>
    </location>
</feature>
<feature type="region of interest" description="Disordered" evidence="6">
    <location>
        <begin position="257"/>
        <end position="291"/>
    </location>
</feature>
<dbReference type="PROSITE" id="PS51032">
    <property type="entry name" value="AP2_ERF"/>
    <property type="match status" value="1"/>
</dbReference>
<comment type="caution">
    <text evidence="8">The sequence shown here is derived from an EMBL/GenBank/DDBJ whole genome shotgun (WGS) entry which is preliminary data.</text>
</comment>
<dbReference type="Gene3D" id="3.30.730.10">
    <property type="entry name" value="AP2/ERF domain"/>
    <property type="match status" value="1"/>
</dbReference>
<feature type="region of interest" description="Disordered" evidence="6">
    <location>
        <begin position="419"/>
        <end position="526"/>
    </location>
</feature>
<dbReference type="SMART" id="SM00380">
    <property type="entry name" value="AP2"/>
    <property type="match status" value="1"/>
</dbReference>
<dbReference type="EMBL" id="VLTM01000087">
    <property type="protein sequence ID" value="KAA0155530.1"/>
    <property type="molecule type" value="Genomic_DNA"/>
</dbReference>
<feature type="domain" description="AP2/ERF" evidence="7">
    <location>
        <begin position="532"/>
        <end position="592"/>
    </location>
</feature>
<evidence type="ECO:0000313" key="8">
    <source>
        <dbReference type="EMBL" id="KAA0155530.1"/>
    </source>
</evidence>
<evidence type="ECO:0000313" key="9">
    <source>
        <dbReference type="Proteomes" id="UP000325113"/>
    </source>
</evidence>
<name>A0A5A8CTM6_CAFRO</name>
<evidence type="ECO:0000256" key="4">
    <source>
        <dbReference type="ARBA" id="ARBA00023163"/>
    </source>
</evidence>
<feature type="compositionally biased region" description="Low complexity" evidence="6">
    <location>
        <begin position="457"/>
        <end position="467"/>
    </location>
</feature>
<feature type="region of interest" description="Disordered" evidence="6">
    <location>
        <begin position="364"/>
        <end position="386"/>
    </location>
</feature>
<keyword evidence="5" id="KW-0539">Nucleus</keyword>
<evidence type="ECO:0000256" key="2">
    <source>
        <dbReference type="ARBA" id="ARBA00023015"/>
    </source>
</evidence>
<evidence type="ECO:0000256" key="3">
    <source>
        <dbReference type="ARBA" id="ARBA00023125"/>
    </source>
</evidence>
<accession>A0A5A8CTM6</accession>
<feature type="compositionally biased region" description="Low complexity" evidence="6">
    <location>
        <begin position="424"/>
        <end position="447"/>
    </location>
</feature>
<keyword evidence="4" id="KW-0804">Transcription</keyword>
<gene>
    <name evidence="8" type="ORF">FNF31_06069</name>
</gene>
<comment type="subcellular location">
    <subcellularLocation>
        <location evidence="1">Nucleus</location>
    </subcellularLocation>
</comment>
<dbReference type="InterPro" id="IPR001471">
    <property type="entry name" value="AP2/ERF_dom"/>
</dbReference>
<proteinExistence type="predicted"/>
<sequence length="592" mass="61176">MSEWVLRVIVAAIVMGVGSLAVTFADTIKAFMGAQASKAVSGVLRDEDIRNSASLTVSELAERLLADDELRTASAAFLQGLMAAPETRAALLDLLVWALQEESTRQQLVALLSHEATLRATRDLLIWAFSDPATRRQMEQLASWLLADESFQLVGVRALLGVLNSTLDDKPLRDHAAEALSSVVADTSLQQRTGEALWNAVAWSSKQVLRACSRSRLAQNCCQFTQHSQLRSQLVAPSAGMAAATARLAPSVESCGTADDAMSTAKVTPRPSADMREGGNTSTTSTEPPLPWADLGAGVSAACAVVIRSRDGGQRIVPEAQFVEAYGAAALSKLRSAARVAAPVPQGAHFARAVAGGAHRDRVGGMSGSWDGSADRGRGGLGPMLGGLVPGSMEQAGGMTAGAVAASSAAAAAAAGAGAGRGGRAWSRRGGPARAAGRSGGRALAGAGDEGDYSDDSPAATSGASAEGSGGARGRDAPARRGRRPKRARSVDGEGADDADPPEEPEDASGGRTPTGSRASSRARTGEYITSRFRGVYGRSSAKANGVRWAAHASDGKRKVHLGYFNTEEDAAKAYDEAVRRFKGPNAITNFA</sequence>
<reference evidence="8 9" key="1">
    <citation type="submission" date="2019-07" db="EMBL/GenBank/DDBJ databases">
        <title>Genomes of Cafeteria roenbergensis.</title>
        <authorList>
            <person name="Fischer M.G."/>
            <person name="Hackl T."/>
            <person name="Roman M."/>
        </authorList>
    </citation>
    <scope>NUCLEOTIDE SEQUENCE [LARGE SCALE GENOMIC DNA]</scope>
    <source>
        <strain evidence="8 9">Cflag</strain>
    </source>
</reference>
<organism evidence="8 9">
    <name type="scientific">Cafeteria roenbergensis</name>
    <name type="common">Marine flagellate</name>
    <dbReference type="NCBI Taxonomy" id="33653"/>
    <lineage>
        <taxon>Eukaryota</taxon>
        <taxon>Sar</taxon>
        <taxon>Stramenopiles</taxon>
        <taxon>Bigyra</taxon>
        <taxon>Opalozoa</taxon>
        <taxon>Bicosoecida</taxon>
        <taxon>Cafeteriaceae</taxon>
        <taxon>Cafeteria</taxon>
    </lineage>
</organism>
<evidence type="ECO:0000256" key="5">
    <source>
        <dbReference type="ARBA" id="ARBA00023242"/>
    </source>
</evidence>
<dbReference type="PANTHER" id="PTHR37935">
    <property type="entry name" value="CHROMOSOME UNDETERMINED SCAFFOLD_14, WHOLE GENOME SHOTGUN SEQUENCE"/>
    <property type="match status" value="1"/>
</dbReference>
<dbReference type="GO" id="GO:0005634">
    <property type="term" value="C:nucleus"/>
    <property type="evidence" value="ECO:0007669"/>
    <property type="project" value="UniProtKB-SubCell"/>
</dbReference>
<dbReference type="Proteomes" id="UP000325113">
    <property type="component" value="Unassembled WGS sequence"/>
</dbReference>
<evidence type="ECO:0000256" key="1">
    <source>
        <dbReference type="ARBA" id="ARBA00004123"/>
    </source>
</evidence>
<evidence type="ECO:0000256" key="6">
    <source>
        <dbReference type="SAM" id="MobiDB-lite"/>
    </source>
</evidence>